<reference evidence="2" key="1">
    <citation type="submission" date="2006-10" db="EMBL/GenBank/DDBJ databases">
        <authorList>
            <person name="Amadeo P."/>
            <person name="Zhao Q."/>
            <person name="Wortman J."/>
            <person name="Fraser-Liggett C."/>
            <person name="Carlton J."/>
        </authorList>
    </citation>
    <scope>NUCLEOTIDE SEQUENCE</scope>
    <source>
        <strain evidence="2">G3</strain>
    </source>
</reference>
<dbReference type="PROSITE" id="PS50994">
    <property type="entry name" value="INTEGRASE"/>
    <property type="match status" value="1"/>
</dbReference>
<keyword evidence="3" id="KW-1185">Reference proteome</keyword>
<dbReference type="VEuPathDB" id="TrichDB:TVAG_457620"/>
<dbReference type="GO" id="GO:0015074">
    <property type="term" value="P:DNA integration"/>
    <property type="evidence" value="ECO:0007669"/>
    <property type="project" value="InterPro"/>
</dbReference>
<dbReference type="Gene3D" id="3.30.420.10">
    <property type="entry name" value="Ribonuclease H-like superfamily/Ribonuclease H"/>
    <property type="match status" value="1"/>
</dbReference>
<sequence length="324" mass="38346">MSRPTIPSWWLIQTREKLESRELNYLIACKRVPYEDELKCEFRSISKNTLKAAYTNANLTPPNVKPGPAPDDITPENLQYVLQKFQEYNCGIQKMFWRLNMDQNVYSVSYNKLRRIYSILEIKESKSDRPPQKYYTPYEATKPDTIWHVDVHFLYGSQGLPVYGIIDDKSRFLLALKILPNKSSESTTRVAEETIGLYQKPFCFWSDDGGENMGQFYNWLMRNNIQIRHTLPHMPRQNGKIERLWPSLERNVGRSSNAKQIQEFLDKFRKNYNSVPHKTLPKKGFRPMTPEECYNETPHWKQGETPFWRVMIDGHFEIKEIPNH</sequence>
<dbReference type="Pfam" id="PF24764">
    <property type="entry name" value="rva_4"/>
    <property type="match status" value="1"/>
</dbReference>
<dbReference type="OrthoDB" id="10068564at2759"/>
<dbReference type="GO" id="GO:0003676">
    <property type="term" value="F:nucleic acid binding"/>
    <property type="evidence" value="ECO:0007669"/>
    <property type="project" value="InterPro"/>
</dbReference>
<name>A2DC85_TRIV3</name>
<accession>A2DC85</accession>
<dbReference type="RefSeq" id="XP_001583112.1">
    <property type="nucleotide sequence ID" value="XM_001583062.1"/>
</dbReference>
<dbReference type="SUPFAM" id="SSF53098">
    <property type="entry name" value="Ribonuclease H-like"/>
    <property type="match status" value="1"/>
</dbReference>
<dbReference type="KEGG" id="tva:5467680"/>
<organism evidence="2 3">
    <name type="scientific">Trichomonas vaginalis (strain ATCC PRA-98 / G3)</name>
    <dbReference type="NCBI Taxonomy" id="412133"/>
    <lineage>
        <taxon>Eukaryota</taxon>
        <taxon>Metamonada</taxon>
        <taxon>Parabasalia</taxon>
        <taxon>Trichomonadida</taxon>
        <taxon>Trichomonadidae</taxon>
        <taxon>Trichomonas</taxon>
    </lineage>
</organism>
<reference evidence="2" key="2">
    <citation type="journal article" date="2007" name="Science">
        <title>Draft genome sequence of the sexually transmitted pathogen Trichomonas vaginalis.</title>
        <authorList>
            <person name="Carlton J.M."/>
            <person name="Hirt R.P."/>
            <person name="Silva J.C."/>
            <person name="Delcher A.L."/>
            <person name="Schatz M."/>
            <person name="Zhao Q."/>
            <person name="Wortman J.R."/>
            <person name="Bidwell S.L."/>
            <person name="Alsmark U.C.M."/>
            <person name="Besteiro S."/>
            <person name="Sicheritz-Ponten T."/>
            <person name="Noel C.J."/>
            <person name="Dacks J.B."/>
            <person name="Foster P.G."/>
            <person name="Simillion C."/>
            <person name="Van de Peer Y."/>
            <person name="Miranda-Saavedra D."/>
            <person name="Barton G.J."/>
            <person name="Westrop G.D."/>
            <person name="Mueller S."/>
            <person name="Dessi D."/>
            <person name="Fiori P.L."/>
            <person name="Ren Q."/>
            <person name="Paulsen I."/>
            <person name="Zhang H."/>
            <person name="Bastida-Corcuera F.D."/>
            <person name="Simoes-Barbosa A."/>
            <person name="Brown M.T."/>
            <person name="Hayes R.D."/>
            <person name="Mukherjee M."/>
            <person name="Okumura C.Y."/>
            <person name="Schneider R."/>
            <person name="Smith A.J."/>
            <person name="Vanacova S."/>
            <person name="Villalvazo M."/>
            <person name="Haas B.J."/>
            <person name="Pertea M."/>
            <person name="Feldblyum T.V."/>
            <person name="Utterback T.R."/>
            <person name="Shu C.L."/>
            <person name="Osoegawa K."/>
            <person name="de Jong P.J."/>
            <person name="Hrdy I."/>
            <person name="Horvathova L."/>
            <person name="Zubacova Z."/>
            <person name="Dolezal P."/>
            <person name="Malik S.B."/>
            <person name="Logsdon J.M. Jr."/>
            <person name="Henze K."/>
            <person name="Gupta A."/>
            <person name="Wang C.C."/>
            <person name="Dunne R.L."/>
            <person name="Upcroft J.A."/>
            <person name="Upcroft P."/>
            <person name="White O."/>
            <person name="Salzberg S.L."/>
            <person name="Tang P."/>
            <person name="Chiu C.-H."/>
            <person name="Lee Y.-S."/>
            <person name="Embley T.M."/>
            <person name="Coombs G.H."/>
            <person name="Mottram J.C."/>
            <person name="Tachezy J."/>
            <person name="Fraser-Liggett C.M."/>
            <person name="Johnson P.J."/>
        </authorList>
    </citation>
    <scope>NUCLEOTIDE SEQUENCE [LARGE SCALE GENOMIC DNA]</scope>
    <source>
        <strain evidence="2">G3</strain>
    </source>
</reference>
<dbReference type="InterPro" id="IPR058913">
    <property type="entry name" value="Integrase_dom_put"/>
</dbReference>
<dbReference type="InParanoid" id="A2DC85"/>
<evidence type="ECO:0000259" key="1">
    <source>
        <dbReference type="PROSITE" id="PS50994"/>
    </source>
</evidence>
<evidence type="ECO:0000313" key="3">
    <source>
        <dbReference type="Proteomes" id="UP000001542"/>
    </source>
</evidence>
<gene>
    <name evidence="2" type="ORF">TVAG_457620</name>
</gene>
<protein>
    <submittedName>
        <fullName evidence="2">Integrase core domain containing protein</fullName>
    </submittedName>
</protein>
<dbReference type="Proteomes" id="UP000001542">
    <property type="component" value="Unassembled WGS sequence"/>
</dbReference>
<dbReference type="InterPro" id="IPR012337">
    <property type="entry name" value="RNaseH-like_sf"/>
</dbReference>
<evidence type="ECO:0000313" key="2">
    <source>
        <dbReference type="EMBL" id="EAY22126.1"/>
    </source>
</evidence>
<dbReference type="InterPro" id="IPR036397">
    <property type="entry name" value="RNaseH_sf"/>
</dbReference>
<dbReference type="InterPro" id="IPR001584">
    <property type="entry name" value="Integrase_cat-core"/>
</dbReference>
<dbReference type="AlphaFoldDB" id="A2DC85"/>
<dbReference type="VEuPathDB" id="TrichDB:TVAGG3_0262320"/>
<dbReference type="SMR" id="A2DC85"/>
<feature type="domain" description="Integrase catalytic" evidence="1">
    <location>
        <begin position="139"/>
        <end position="298"/>
    </location>
</feature>
<dbReference type="EMBL" id="DS113186">
    <property type="protein sequence ID" value="EAY22126.1"/>
    <property type="molecule type" value="Genomic_DNA"/>
</dbReference>
<proteinExistence type="predicted"/>